<feature type="binding site" evidence="10">
    <location>
        <begin position="94"/>
        <end position="98"/>
    </location>
    <ligand>
        <name>GTP</name>
        <dbReference type="ChEBI" id="CHEBI:37565"/>
    </ligand>
</feature>
<dbReference type="GO" id="GO:0003924">
    <property type="term" value="F:GTPase activity"/>
    <property type="evidence" value="ECO:0007669"/>
    <property type="project" value="InterPro"/>
</dbReference>
<evidence type="ECO:0000256" key="5">
    <source>
        <dbReference type="ARBA" id="ARBA00022741"/>
    </source>
</evidence>
<dbReference type="Pfam" id="PF03764">
    <property type="entry name" value="EFG_IV"/>
    <property type="match status" value="1"/>
</dbReference>
<dbReference type="InterPro" id="IPR035647">
    <property type="entry name" value="EFG_III/V"/>
</dbReference>
<evidence type="ECO:0000256" key="3">
    <source>
        <dbReference type="ARBA" id="ARBA00017891"/>
    </source>
</evidence>
<dbReference type="RefSeq" id="WP_006182848.1">
    <property type="nucleotide sequence ID" value="NC_019962.1"/>
</dbReference>
<evidence type="ECO:0000256" key="9">
    <source>
        <dbReference type="ARBA" id="ARBA00024731"/>
    </source>
</evidence>
<dbReference type="FunFam" id="3.30.70.240:FF:000010">
    <property type="entry name" value="Elongation factor 2"/>
    <property type="match status" value="1"/>
</dbReference>
<dbReference type="FunFam" id="2.40.30.10:FF:000110">
    <property type="entry name" value="Elongation factor 2"/>
    <property type="match status" value="1"/>
</dbReference>
<dbReference type="SMART" id="SM00838">
    <property type="entry name" value="EFG_C"/>
    <property type="match status" value="1"/>
</dbReference>
<dbReference type="FunFam" id="3.30.70.870:FF:000002">
    <property type="entry name" value="Translation elongation factor 2"/>
    <property type="match status" value="1"/>
</dbReference>
<keyword evidence="15" id="KW-1185">Reference proteome</keyword>
<evidence type="ECO:0000313" key="12">
    <source>
        <dbReference type="EMBL" id="AGB33379.1"/>
    </source>
</evidence>
<feature type="binding site" evidence="10">
    <location>
        <begin position="28"/>
        <end position="35"/>
    </location>
    <ligand>
        <name>GTP</name>
        <dbReference type="ChEBI" id="CHEBI:37565"/>
    </ligand>
</feature>
<dbReference type="SUPFAM" id="SSF52540">
    <property type="entry name" value="P-loop containing nucleoside triphosphate hydrolases"/>
    <property type="match status" value="1"/>
</dbReference>
<evidence type="ECO:0000256" key="1">
    <source>
        <dbReference type="ARBA" id="ARBA00004496"/>
    </source>
</evidence>
<dbReference type="GO" id="GO:0005829">
    <property type="term" value="C:cytosol"/>
    <property type="evidence" value="ECO:0007669"/>
    <property type="project" value="TreeGrafter"/>
</dbReference>
<dbReference type="PANTHER" id="PTHR42908">
    <property type="entry name" value="TRANSLATION ELONGATION FACTOR-RELATED"/>
    <property type="match status" value="1"/>
</dbReference>
<reference evidence="14" key="2">
    <citation type="submission" date="2012-02" db="EMBL/GenBank/DDBJ databases">
        <title>Complete sequence of chromosome of Natrinema pellirubrum DSM 15624.</title>
        <authorList>
            <person name="Lucas S."/>
            <person name="Han J."/>
            <person name="Lapidus A."/>
            <person name="Cheng J.-F."/>
            <person name="Goodwin L."/>
            <person name="Pitluck S."/>
            <person name="Peters L."/>
            <person name="Teshima H."/>
            <person name="Detter J.C."/>
            <person name="Han C."/>
            <person name="Tapia R."/>
            <person name="Land M."/>
            <person name="Hauser L."/>
            <person name="Kyrpides N."/>
            <person name="Ivanova N."/>
            <person name="Pagani I."/>
            <person name="Sproer C."/>
            <person name="Anderson I."/>
            <person name="Woyke T."/>
        </authorList>
    </citation>
    <scope>NUCLEOTIDE SEQUENCE [LARGE SCALE GENOMIC DNA]</scope>
    <source>
        <strain evidence="14">DSM 15624 / JCM 10476 / NCIMB 786</strain>
    </source>
</reference>
<evidence type="ECO:0000256" key="10">
    <source>
        <dbReference type="HAMAP-Rule" id="MF_00054"/>
    </source>
</evidence>
<dbReference type="EMBL" id="AOIE01000104">
    <property type="protein sequence ID" value="ELY71207.1"/>
    <property type="molecule type" value="Genomic_DNA"/>
</dbReference>
<dbReference type="Pfam" id="PF00679">
    <property type="entry name" value="EFG_C"/>
    <property type="match status" value="1"/>
</dbReference>
<dbReference type="InterPro" id="IPR009000">
    <property type="entry name" value="Transl_B-barrel_sf"/>
</dbReference>
<dbReference type="InterPro" id="IPR020568">
    <property type="entry name" value="Ribosomal_Su5_D2-typ_SF"/>
</dbReference>
<dbReference type="Gene3D" id="2.40.30.10">
    <property type="entry name" value="Translation factors"/>
    <property type="match status" value="1"/>
</dbReference>
<dbReference type="FunFam" id="3.40.50.300:FF:000684">
    <property type="entry name" value="Elongation factor 2"/>
    <property type="match status" value="1"/>
</dbReference>
<dbReference type="HAMAP" id="MF_00054_A">
    <property type="entry name" value="EF_G_EF_2_A"/>
    <property type="match status" value="1"/>
</dbReference>
<dbReference type="GO" id="GO:0005525">
    <property type="term" value="F:GTP binding"/>
    <property type="evidence" value="ECO:0007669"/>
    <property type="project" value="UniProtKB-UniRule"/>
</dbReference>
<dbReference type="InterPro" id="IPR014721">
    <property type="entry name" value="Ribsml_uS5_D2-typ_fold_subgr"/>
</dbReference>
<evidence type="ECO:0000256" key="7">
    <source>
        <dbReference type="ARBA" id="ARBA00022917"/>
    </source>
</evidence>
<evidence type="ECO:0000313" key="14">
    <source>
        <dbReference type="Proteomes" id="UP000010843"/>
    </source>
</evidence>
<dbReference type="InterPro" id="IPR000795">
    <property type="entry name" value="T_Tr_GTP-bd_dom"/>
</dbReference>
<dbReference type="CDD" id="cd01681">
    <property type="entry name" value="aeEF2_snRNP_like_IV"/>
    <property type="match status" value="1"/>
</dbReference>
<dbReference type="OrthoDB" id="6290at2157"/>
<comment type="subcellular location">
    <subcellularLocation>
        <location evidence="1 10">Cytoplasm</location>
    </subcellularLocation>
</comment>
<reference evidence="13 15" key="3">
    <citation type="journal article" date="2014" name="PLoS Genet.">
        <title>Phylogenetically driven sequencing of extremely halophilic archaea reveals strategies for static and dynamic osmo-response.</title>
        <authorList>
            <person name="Becker E.A."/>
            <person name="Seitzer P.M."/>
            <person name="Tritt A."/>
            <person name="Larsen D."/>
            <person name="Krusor M."/>
            <person name="Yao A.I."/>
            <person name="Wu D."/>
            <person name="Madern D."/>
            <person name="Eisen J.A."/>
            <person name="Darling A.E."/>
            <person name="Facciotti M.T."/>
        </authorList>
    </citation>
    <scope>NUCLEOTIDE SEQUENCE [LARGE SCALE GENOMIC DNA]</scope>
    <source>
        <strain evidence="13 15">DSM 15624</strain>
    </source>
</reference>
<dbReference type="CDD" id="cd01514">
    <property type="entry name" value="Elongation_Factor_C"/>
    <property type="match status" value="1"/>
</dbReference>
<dbReference type="InterPro" id="IPR000640">
    <property type="entry name" value="EFG_V-like"/>
</dbReference>
<dbReference type="Pfam" id="PF00009">
    <property type="entry name" value="GTP_EFTU"/>
    <property type="match status" value="1"/>
</dbReference>
<dbReference type="PROSITE" id="PS51722">
    <property type="entry name" value="G_TR_2"/>
    <property type="match status" value="1"/>
</dbReference>
<keyword evidence="6 10" id="KW-0251">Elongation factor</keyword>
<evidence type="ECO:0000256" key="4">
    <source>
        <dbReference type="ARBA" id="ARBA00022490"/>
    </source>
</evidence>
<dbReference type="eggNOG" id="arCOG01559">
    <property type="taxonomic scope" value="Archaea"/>
</dbReference>
<dbReference type="GO" id="GO:1990904">
    <property type="term" value="C:ribonucleoprotein complex"/>
    <property type="evidence" value="ECO:0007669"/>
    <property type="project" value="TreeGrafter"/>
</dbReference>
<dbReference type="InterPro" id="IPR004543">
    <property type="entry name" value="Transl_elong_EFG/EF2_arc"/>
</dbReference>
<dbReference type="AlphaFoldDB" id="L0JQ86"/>
<dbReference type="SMART" id="SM00889">
    <property type="entry name" value="EFG_IV"/>
    <property type="match status" value="1"/>
</dbReference>
<comment type="function">
    <text evidence="9 10">Catalyzes the GTP-dependent ribosomal translocation step during translation elongation. During this step, the ribosome changes from the pre-translocational (PRE) to the post-translocational (POST) state as the newly formed A-site-bound peptidyl-tRNA and P-site-bound deacylated tRNA move to the P and E sites, respectively. Catalyzes the coordinated movement of the two tRNA molecules, the mRNA and conformational changes in the ribosome.</text>
</comment>
<dbReference type="Gene3D" id="3.30.70.870">
    <property type="entry name" value="Elongation Factor G (Translational Gtpase), domain 3"/>
    <property type="match status" value="1"/>
</dbReference>
<gene>
    <name evidence="10" type="primary">fusA</name>
    <name evidence="12" type="ordered locus">Natpe_3612</name>
    <name evidence="13" type="ORF">C488_17518</name>
</gene>
<evidence type="ECO:0000313" key="15">
    <source>
        <dbReference type="Proteomes" id="UP000011593"/>
    </source>
</evidence>
<keyword evidence="4 10" id="KW-0963">Cytoplasm</keyword>
<keyword evidence="7 10" id="KW-0648">Protein biosynthesis</keyword>
<dbReference type="CDD" id="cd01885">
    <property type="entry name" value="EF2"/>
    <property type="match status" value="1"/>
</dbReference>
<dbReference type="NCBIfam" id="TIGR00490">
    <property type="entry name" value="aEF-2"/>
    <property type="match status" value="1"/>
</dbReference>
<dbReference type="PRINTS" id="PR00315">
    <property type="entry name" value="ELONGATNFCT"/>
</dbReference>
<dbReference type="SUPFAM" id="SSF54211">
    <property type="entry name" value="Ribosomal protein S5 domain 2-like"/>
    <property type="match status" value="1"/>
</dbReference>
<dbReference type="Pfam" id="PF14492">
    <property type="entry name" value="EFG_III"/>
    <property type="match status" value="1"/>
</dbReference>
<feature type="modified residue" description="Diphthamide" evidence="10">
    <location>
        <position position="596"/>
    </location>
</feature>
<dbReference type="NCBIfam" id="TIGR00231">
    <property type="entry name" value="small_GTP"/>
    <property type="match status" value="1"/>
</dbReference>
<dbReference type="Gene3D" id="3.30.230.10">
    <property type="match status" value="1"/>
</dbReference>
<proteinExistence type="inferred from homology"/>
<dbReference type="EMBL" id="CP003372">
    <property type="protein sequence ID" value="AGB33379.1"/>
    <property type="molecule type" value="Genomic_DNA"/>
</dbReference>
<dbReference type="Pfam" id="PF03144">
    <property type="entry name" value="GTP_EFTU_D2"/>
    <property type="match status" value="1"/>
</dbReference>
<dbReference type="SUPFAM" id="SSF54980">
    <property type="entry name" value="EF-G C-terminal domain-like"/>
    <property type="match status" value="2"/>
</dbReference>
<accession>L0JQ86</accession>
<dbReference type="PATRIC" id="fig|797303.5.peg.3484"/>
<dbReference type="PROSITE" id="PS00301">
    <property type="entry name" value="G_TR_1"/>
    <property type="match status" value="1"/>
</dbReference>
<dbReference type="InterPro" id="IPR031157">
    <property type="entry name" value="G_TR_CS"/>
</dbReference>
<sequence length="728" mass="80730">MGRRKKIVQECERLMDEPKNIRNIAIAAHVDHGKTTLTDNLLAGAGMISDETAGEQLAMDTEEDEQERGITIDAANVSMTHEYEGENHLINLIDTPGHVDFGGDVTRAMRAVDGALVVVDAVEGAMPQTETVLRQALREGVKPTLFINKVDRLISELQEGPEEMQQRLLSVIHDVNELIRGMTEEMDDIEDWTVSVEDGTVGFGSALYKWGVSMPSMQRTGMDFGEIMELERADKRQELHDRTPLSDVVLDMVCEHFPDPLEAQPRRIPRIWRGDDESDLSESMRLVDEDGDVVLMVTDIGIDPHAGEIAAGRVFSGTLEKGQELYVSGTAGKNRIQSVGIYMGGEREEVDEVPAGNIAAVTGLKDAIAGSTVSSVEMTPFESIEHISEPVITKSVEAQNMDDLPKLIETLRQVSKEDPTIQIDINEDTGEHLISGQGELHLEVITQRIEKNQGIPVNTGEPIVVYREQPQEPSDEVEGISPNRHNRFYISIEPMTDDLVETIKRGEASMDMPEQERREALQEAGMEKETSQNVEHIHGTNVLIDDTKGIQHLNETMELVIEGLEEALDNGPLANEPVQGTLIRLHDARLHEDTIHRGPAQVIPATREAVHKSLIDGKIKMLEPMQDVRIDVPNDHMGAASGEIQGRRGRVDDMYQEGDLMVVEGIAPVGEMIGFASDIRSATEGRASWNTENAGFEVMSNSLQRDKIMEIRERKGMKLELPPSIDYI</sequence>
<dbReference type="InterPro" id="IPR027417">
    <property type="entry name" value="P-loop_NTPase"/>
</dbReference>
<dbReference type="KEGG" id="npe:Natpe_3612"/>
<dbReference type="GO" id="GO:0003746">
    <property type="term" value="F:translation elongation factor activity"/>
    <property type="evidence" value="ECO:0007669"/>
    <property type="project" value="UniProtKB-UniRule"/>
</dbReference>
<evidence type="ECO:0000256" key="8">
    <source>
        <dbReference type="ARBA" id="ARBA00023134"/>
    </source>
</evidence>
<keyword evidence="8 10" id="KW-0342">GTP-binding</keyword>
<keyword evidence="5 10" id="KW-0547">Nucleotide-binding</keyword>
<dbReference type="Proteomes" id="UP000011593">
    <property type="component" value="Unassembled WGS sequence"/>
</dbReference>
<dbReference type="InterPro" id="IPR041095">
    <property type="entry name" value="EFG_II"/>
</dbReference>
<evidence type="ECO:0000313" key="13">
    <source>
        <dbReference type="EMBL" id="ELY71207.1"/>
    </source>
</evidence>
<dbReference type="InterPro" id="IPR005517">
    <property type="entry name" value="Transl_elong_EFG/EF2_IV"/>
</dbReference>
<feature type="domain" description="Tr-type G" evidence="11">
    <location>
        <begin position="19"/>
        <end position="261"/>
    </location>
</feature>
<dbReference type="GeneID" id="14333065"/>
<dbReference type="PANTHER" id="PTHR42908:SF3">
    <property type="entry name" value="ELONGATION FACTOR-LIKE GTPASE 1"/>
    <property type="match status" value="1"/>
</dbReference>
<protein>
    <recommendedName>
        <fullName evidence="3 10">Elongation factor 2</fullName>
        <shortName evidence="10">EF-2</shortName>
    </recommendedName>
</protein>
<dbReference type="STRING" id="797303.Natpe_3612"/>
<evidence type="ECO:0000256" key="2">
    <source>
        <dbReference type="ARBA" id="ARBA00005870"/>
    </source>
</evidence>
<dbReference type="InterPro" id="IPR005225">
    <property type="entry name" value="Small_GTP-bd"/>
</dbReference>
<feature type="binding site" evidence="10">
    <location>
        <begin position="148"/>
        <end position="151"/>
    </location>
    <ligand>
        <name>GTP</name>
        <dbReference type="ChEBI" id="CHEBI:37565"/>
    </ligand>
</feature>
<evidence type="ECO:0000259" key="11">
    <source>
        <dbReference type="PROSITE" id="PS51722"/>
    </source>
</evidence>
<name>L0JQ86_NATP1</name>
<comment type="similarity">
    <text evidence="2 10">Belongs to the TRAFAC class translation factor GTPase superfamily. Classic translation factor GTPase family. EF-G/EF-2 subfamily.</text>
</comment>
<dbReference type="Gene3D" id="3.30.70.240">
    <property type="match status" value="1"/>
</dbReference>
<dbReference type="InterPro" id="IPR004161">
    <property type="entry name" value="EFTu-like_2"/>
</dbReference>
<dbReference type="Proteomes" id="UP000010843">
    <property type="component" value="Chromosome"/>
</dbReference>
<reference evidence="12" key="1">
    <citation type="submission" date="2012-02" db="EMBL/GenBank/DDBJ databases">
        <title>Complete sequence of chromosome of Natrinema pellirubrum DSM 15624.</title>
        <authorList>
            <consortium name="US DOE Joint Genome Institute"/>
            <person name="Lucas S."/>
            <person name="Han J."/>
            <person name="Lapidus A."/>
            <person name="Cheng J.-F."/>
            <person name="Goodwin L."/>
            <person name="Pitluck S."/>
            <person name="Peters L."/>
            <person name="Teshima H."/>
            <person name="Detter J.C."/>
            <person name="Han C."/>
            <person name="Tapia R."/>
            <person name="Land M."/>
            <person name="Hauser L."/>
            <person name="Kyrpides N."/>
            <person name="Ivanova N."/>
            <person name="Pagani I."/>
            <person name="Sproer C."/>
            <person name="Anderson I."/>
            <person name="Woyke T."/>
        </authorList>
    </citation>
    <scope>NUCLEOTIDE SEQUENCE</scope>
    <source>
        <strain evidence="12">DSM 15624</strain>
    </source>
</reference>
<dbReference type="CDD" id="cd16261">
    <property type="entry name" value="EF2_snRNP_III"/>
    <property type="match status" value="1"/>
</dbReference>
<dbReference type="SUPFAM" id="SSF50447">
    <property type="entry name" value="Translation proteins"/>
    <property type="match status" value="1"/>
</dbReference>
<dbReference type="CDD" id="cd16268">
    <property type="entry name" value="EF2_II"/>
    <property type="match status" value="1"/>
</dbReference>
<organism evidence="12 14">
    <name type="scientific">Natrinema pellirubrum (strain DSM 15624 / CIP 106293 / JCM 10476 / NCIMB 786 / 157)</name>
    <dbReference type="NCBI Taxonomy" id="797303"/>
    <lineage>
        <taxon>Archaea</taxon>
        <taxon>Methanobacteriati</taxon>
        <taxon>Methanobacteriota</taxon>
        <taxon>Stenosarchaea group</taxon>
        <taxon>Halobacteria</taxon>
        <taxon>Halobacteriales</taxon>
        <taxon>Natrialbaceae</taxon>
        <taxon>Natrinema</taxon>
    </lineage>
</organism>
<evidence type="ECO:0000256" key="6">
    <source>
        <dbReference type="ARBA" id="ARBA00022768"/>
    </source>
</evidence>
<dbReference type="HOGENOM" id="CLU_002794_11_1_2"/>
<dbReference type="Gene3D" id="3.40.50.300">
    <property type="entry name" value="P-loop containing nucleotide triphosphate hydrolases"/>
    <property type="match status" value="1"/>
</dbReference>